<proteinExistence type="predicted"/>
<sequence>MDDDKSRLIHIDVVRANWNFEKKCKCMDRKFVIDPRNKEVYCASCGAWVDPFEALMEVSNYFEKENNSLDRLYDQKQELMKYKPYLRVIKSLEKQYRGHKMIPICPVCRQPFYLEELTEWEGKDYADARIKRRSKS</sequence>
<evidence type="ECO:0000313" key="1">
    <source>
        <dbReference type="EMBL" id="MEY8001570.1"/>
    </source>
</evidence>
<evidence type="ECO:0000313" key="2">
    <source>
        <dbReference type="Proteomes" id="UP001564657"/>
    </source>
</evidence>
<organism evidence="1 2">
    <name type="scientific">Clostridium moutaii</name>
    <dbReference type="NCBI Taxonomy" id="3240932"/>
    <lineage>
        <taxon>Bacteria</taxon>
        <taxon>Bacillati</taxon>
        <taxon>Bacillota</taxon>
        <taxon>Clostridia</taxon>
        <taxon>Eubacteriales</taxon>
        <taxon>Clostridiaceae</taxon>
        <taxon>Clostridium</taxon>
    </lineage>
</organism>
<comment type="caution">
    <text evidence="1">The sequence shown here is derived from an EMBL/GenBank/DDBJ whole genome shotgun (WGS) entry which is preliminary data.</text>
</comment>
<dbReference type="EMBL" id="JBGEWD010000021">
    <property type="protein sequence ID" value="MEY8001570.1"/>
    <property type="molecule type" value="Genomic_DNA"/>
</dbReference>
<gene>
    <name evidence="1" type="ORF">AB8U03_15480</name>
</gene>
<reference evidence="1 2" key="1">
    <citation type="submission" date="2024-08" db="EMBL/GenBank/DDBJ databases">
        <title>Clostridium lapicellarii sp. nov., and Clostridium renhuaiense sp. nov., two species isolated from the mud in a fermentation cellar used for producing sauce-flavour Chinese liquors.</title>
        <authorList>
            <person name="Yang F."/>
            <person name="Wang H."/>
            <person name="Chen L.Q."/>
            <person name="Zhou N."/>
            <person name="Lu J.J."/>
            <person name="Pu X.X."/>
            <person name="Wan B."/>
            <person name="Wang L."/>
            <person name="Liu S.J."/>
        </authorList>
    </citation>
    <scope>NUCLEOTIDE SEQUENCE [LARGE SCALE GENOMIC DNA]</scope>
    <source>
        <strain evidence="1 2">MT-5</strain>
    </source>
</reference>
<dbReference type="RefSeq" id="WP_369705463.1">
    <property type="nucleotide sequence ID" value="NZ_JBGEWD010000021.1"/>
</dbReference>
<accession>A0ABV4BSU7</accession>
<dbReference type="Proteomes" id="UP001564657">
    <property type="component" value="Unassembled WGS sequence"/>
</dbReference>
<name>A0ABV4BSU7_9CLOT</name>
<keyword evidence="2" id="KW-1185">Reference proteome</keyword>
<protein>
    <submittedName>
        <fullName evidence="1">Uncharacterized protein</fullName>
    </submittedName>
</protein>